<evidence type="ECO:0000313" key="2">
    <source>
        <dbReference type="Proteomes" id="UP000476030"/>
    </source>
</evidence>
<dbReference type="InterPro" id="IPR013078">
    <property type="entry name" value="His_Pase_superF_clade-1"/>
</dbReference>
<dbReference type="SUPFAM" id="SSF53254">
    <property type="entry name" value="Phosphoglycerate mutase-like"/>
    <property type="match status" value="1"/>
</dbReference>
<dbReference type="GO" id="GO:0005737">
    <property type="term" value="C:cytoplasm"/>
    <property type="evidence" value="ECO:0007669"/>
    <property type="project" value="TreeGrafter"/>
</dbReference>
<reference evidence="1 2" key="1">
    <citation type="submission" date="2019-12" db="EMBL/GenBank/DDBJ databases">
        <title>Snethiella sp. nov. sp. isolated from sea sand.</title>
        <authorList>
            <person name="Kim J."/>
            <person name="Jeong S.E."/>
            <person name="Jung H.S."/>
            <person name="Jeon C.O."/>
        </authorList>
    </citation>
    <scope>NUCLEOTIDE SEQUENCE [LARGE SCALE GENOMIC DNA]</scope>
    <source>
        <strain evidence="1 2">DP05</strain>
    </source>
</reference>
<dbReference type="PANTHER" id="PTHR48100">
    <property type="entry name" value="BROAD-SPECIFICITY PHOSPHATASE YOR283W-RELATED"/>
    <property type="match status" value="1"/>
</dbReference>
<organism evidence="1 2">
    <name type="scientific">Sneathiella litorea</name>
    <dbReference type="NCBI Taxonomy" id="2606216"/>
    <lineage>
        <taxon>Bacteria</taxon>
        <taxon>Pseudomonadati</taxon>
        <taxon>Pseudomonadota</taxon>
        <taxon>Alphaproteobacteria</taxon>
        <taxon>Sneathiellales</taxon>
        <taxon>Sneathiellaceae</taxon>
        <taxon>Sneathiella</taxon>
    </lineage>
</organism>
<keyword evidence="2" id="KW-1185">Reference proteome</keyword>
<evidence type="ECO:0000313" key="1">
    <source>
        <dbReference type="EMBL" id="MZR29139.1"/>
    </source>
</evidence>
<dbReference type="Gene3D" id="3.40.50.1240">
    <property type="entry name" value="Phosphoglycerate mutase-like"/>
    <property type="match status" value="1"/>
</dbReference>
<dbReference type="RefSeq" id="WP_161313631.1">
    <property type="nucleotide sequence ID" value="NZ_WTUW01000001.1"/>
</dbReference>
<dbReference type="Pfam" id="PF00300">
    <property type="entry name" value="His_Phos_1"/>
    <property type="match status" value="1"/>
</dbReference>
<sequence>MRHAPVNAGKIYGHLDLSADFSDAARLDQLASLLPTDSAVITSDLARCRETARHILRKQGRAEHPIHERTMLREQNFGQWEGKTYQAVEAIDPITYQAFFDDPATGTPEGGESFVDLIRRIQGEVDDLRHFEKDQHLIVVTHAGVIRAIVGLALGMAPERMLSLSIDPLSVTHLTLFQNATKTSWRVNFVNDMNRVRHL</sequence>
<evidence type="ECO:0008006" key="3">
    <source>
        <dbReference type="Google" id="ProtNLM"/>
    </source>
</evidence>
<dbReference type="Proteomes" id="UP000476030">
    <property type="component" value="Unassembled WGS sequence"/>
</dbReference>
<protein>
    <recommendedName>
        <fullName evidence="3">Alpha-ribazole phosphatase</fullName>
    </recommendedName>
</protein>
<dbReference type="AlphaFoldDB" id="A0A6L8W375"/>
<dbReference type="CDD" id="cd07067">
    <property type="entry name" value="HP_PGM_like"/>
    <property type="match status" value="1"/>
</dbReference>
<dbReference type="InterPro" id="IPR029033">
    <property type="entry name" value="His_PPase_superfam"/>
</dbReference>
<accession>A0A6L8W375</accession>
<comment type="caution">
    <text evidence="1">The sequence shown here is derived from an EMBL/GenBank/DDBJ whole genome shotgun (WGS) entry which is preliminary data.</text>
</comment>
<dbReference type="EMBL" id="WTUW01000001">
    <property type="protein sequence ID" value="MZR29139.1"/>
    <property type="molecule type" value="Genomic_DNA"/>
</dbReference>
<dbReference type="PANTHER" id="PTHR48100:SF59">
    <property type="entry name" value="ADENOSYLCOBALAMIN_ALPHA-RIBAZOLE PHOSPHATASE"/>
    <property type="match status" value="1"/>
</dbReference>
<gene>
    <name evidence="1" type="ORF">GQE98_00680</name>
</gene>
<dbReference type="InterPro" id="IPR050275">
    <property type="entry name" value="PGM_Phosphatase"/>
</dbReference>
<dbReference type="GO" id="GO:0016791">
    <property type="term" value="F:phosphatase activity"/>
    <property type="evidence" value="ECO:0007669"/>
    <property type="project" value="TreeGrafter"/>
</dbReference>
<name>A0A6L8W375_9PROT</name>
<proteinExistence type="predicted"/>
<dbReference type="SMART" id="SM00855">
    <property type="entry name" value="PGAM"/>
    <property type="match status" value="1"/>
</dbReference>